<dbReference type="AlphaFoldDB" id="A0A6G8Q0Z7"/>
<gene>
    <name evidence="4" type="ORF">GBA65_17305</name>
</gene>
<evidence type="ECO:0000259" key="3">
    <source>
        <dbReference type="Pfam" id="PF19278"/>
    </source>
</evidence>
<evidence type="ECO:0000259" key="1">
    <source>
        <dbReference type="Pfam" id="PF01968"/>
    </source>
</evidence>
<dbReference type="GO" id="GO:0005829">
    <property type="term" value="C:cytosol"/>
    <property type="evidence" value="ECO:0007669"/>
    <property type="project" value="TreeGrafter"/>
</dbReference>
<dbReference type="Pfam" id="PF05378">
    <property type="entry name" value="Hydant_A_N"/>
    <property type="match status" value="1"/>
</dbReference>
<dbReference type="InterPro" id="IPR049517">
    <property type="entry name" value="ACX-like_C"/>
</dbReference>
<dbReference type="InterPro" id="IPR002821">
    <property type="entry name" value="Hydantoinase_A"/>
</dbReference>
<name>A0A6G8Q0Z7_9ACTN</name>
<dbReference type="EMBL" id="CP045121">
    <property type="protein sequence ID" value="QIN79987.1"/>
    <property type="molecule type" value="Genomic_DNA"/>
</dbReference>
<dbReference type="Pfam" id="PF19278">
    <property type="entry name" value="Hydant_A_C"/>
    <property type="match status" value="1"/>
</dbReference>
<dbReference type="Proteomes" id="UP000502706">
    <property type="component" value="Chromosome"/>
</dbReference>
<dbReference type="InterPro" id="IPR008040">
    <property type="entry name" value="Hydant_A_N"/>
</dbReference>
<evidence type="ECO:0000313" key="5">
    <source>
        <dbReference type="Proteomes" id="UP000502706"/>
    </source>
</evidence>
<dbReference type="GO" id="GO:0017168">
    <property type="term" value="F:5-oxoprolinase (ATP-hydrolyzing) activity"/>
    <property type="evidence" value="ECO:0007669"/>
    <property type="project" value="TreeGrafter"/>
</dbReference>
<dbReference type="PANTHER" id="PTHR11365">
    <property type="entry name" value="5-OXOPROLINASE RELATED"/>
    <property type="match status" value="1"/>
</dbReference>
<keyword evidence="5" id="KW-1185">Reference proteome</keyword>
<feature type="domain" description="Acetophenone carboxylase-like C-terminal" evidence="3">
    <location>
        <begin position="534"/>
        <end position="701"/>
    </location>
</feature>
<organism evidence="4 5">
    <name type="scientific">Rubrobacter marinus</name>
    <dbReference type="NCBI Taxonomy" id="2653852"/>
    <lineage>
        <taxon>Bacteria</taxon>
        <taxon>Bacillati</taxon>
        <taxon>Actinomycetota</taxon>
        <taxon>Rubrobacteria</taxon>
        <taxon>Rubrobacterales</taxon>
        <taxon>Rubrobacteraceae</taxon>
        <taxon>Rubrobacter</taxon>
    </lineage>
</organism>
<evidence type="ECO:0000259" key="2">
    <source>
        <dbReference type="Pfam" id="PF05378"/>
    </source>
</evidence>
<sequence>MSLRIGVDVGGTFTDVFMQRDDEVYRGKSDTTHYDLKVGFMNAARSAVERFGSTLEDALRSADSIVYSTTVGTNALIERKGSKLGLITTKGFEDTVYVGRSRNWADGLSPETKYDRGRAQRPVPIIPGERIVGVQERIDNLGRVVAPIRDDDILEKVQYLVDQGVRGFVVVTLNSFVNPVHEQRVRDVIRRQYPESYLGHMPVYLSSEISPQSGEYRRSMTVILDAYLREITEEHLLRLTEDLRDLGYHKPFFVAKNTGGVSSLSRSQALHLYGSSPSATVVGADHLGKQVERHNVLIADMGGTSFDVGLVVEGRDRVHEYDPIIDRYRVQIPFVAHWSIGAGGGSIAHVENGVLKVGPESAGSNPGPACYARGGESPTVTDADVVLGYIDPGYFLGGRIRLDEERSRRAIEEKVARPLGLSIEEAAWNIKKIVDGFMGQEMYRICALISGQDPREFAVFALGGAGAVHATGFSDFADVKQVATFPFGSVFGAFSTLSMDILQSYEKTAQIGLFAWDEREYLTDSIPHFNEEVRGLLEAGREDMLEEGFDLDTVRLQLEVHMSYGQQRHSIPIIAPKTFLETAEDVKQLCDMFNEAYGANFGKGAVYPEAGIEVVQLRLSATGPLPKFRLGSHSVDGDASGALKGRRQVYWGPDAGYVETPVYQREKMGAGAELAGPILCESEDTVTVVPRHWRFRTDEYQVGWIEKI</sequence>
<accession>A0A6G8Q0Z7</accession>
<dbReference type="InterPro" id="IPR045079">
    <property type="entry name" value="Oxoprolinase-like"/>
</dbReference>
<dbReference type="PANTHER" id="PTHR11365:SF23">
    <property type="entry name" value="HYPOTHETICAL 5-OXOPROLINASE (EUROFUNG)-RELATED"/>
    <property type="match status" value="1"/>
</dbReference>
<dbReference type="GO" id="GO:0006749">
    <property type="term" value="P:glutathione metabolic process"/>
    <property type="evidence" value="ECO:0007669"/>
    <property type="project" value="TreeGrafter"/>
</dbReference>
<dbReference type="Pfam" id="PF01968">
    <property type="entry name" value="Hydantoinase_A"/>
    <property type="match status" value="1"/>
</dbReference>
<reference evidence="4 5" key="1">
    <citation type="submission" date="2019-10" db="EMBL/GenBank/DDBJ databases">
        <title>Rubrobacter sp nov SCSIO 52915 isolated from a deep-sea sediment in the South China Sea.</title>
        <authorList>
            <person name="Chen R.W."/>
        </authorList>
    </citation>
    <scope>NUCLEOTIDE SEQUENCE [LARGE SCALE GENOMIC DNA]</scope>
    <source>
        <strain evidence="4 5">SCSIO 52915</strain>
    </source>
</reference>
<dbReference type="RefSeq" id="WP_166397662.1">
    <property type="nucleotide sequence ID" value="NZ_CP045121.1"/>
</dbReference>
<protein>
    <submittedName>
        <fullName evidence="4">Hydantoinase/oxoprolinase family protein</fullName>
    </submittedName>
</protein>
<proteinExistence type="predicted"/>
<feature type="domain" description="Hydantoinase A/oxoprolinase" evidence="1">
    <location>
        <begin position="218"/>
        <end position="501"/>
    </location>
</feature>
<feature type="domain" description="Hydantoinase/oxoprolinase N-terminal" evidence="2">
    <location>
        <begin position="4"/>
        <end position="191"/>
    </location>
</feature>
<dbReference type="KEGG" id="rmar:GBA65_17305"/>
<evidence type="ECO:0000313" key="4">
    <source>
        <dbReference type="EMBL" id="QIN79987.1"/>
    </source>
</evidence>